<feature type="transmembrane region" description="Helical" evidence="12">
    <location>
        <begin position="263"/>
        <end position="286"/>
    </location>
</feature>
<feature type="region of interest" description="Disordered" evidence="11">
    <location>
        <begin position="586"/>
        <end position="700"/>
    </location>
</feature>
<dbReference type="PRINTS" id="PR01176">
    <property type="entry name" value="GABABRECEPTR"/>
</dbReference>
<evidence type="ECO:0000256" key="4">
    <source>
        <dbReference type="ARBA" id="ARBA00022989"/>
    </source>
</evidence>
<feature type="compositionally biased region" description="Low complexity" evidence="11">
    <location>
        <begin position="681"/>
        <end position="699"/>
    </location>
</feature>
<organism evidence="14 15">
    <name type="scientific">Atrichornis clamosus</name>
    <dbReference type="NCBI Taxonomy" id="449594"/>
    <lineage>
        <taxon>Eukaryota</taxon>
        <taxon>Metazoa</taxon>
        <taxon>Chordata</taxon>
        <taxon>Craniata</taxon>
        <taxon>Vertebrata</taxon>
        <taxon>Euteleostomi</taxon>
        <taxon>Archelosauria</taxon>
        <taxon>Archosauria</taxon>
        <taxon>Dinosauria</taxon>
        <taxon>Saurischia</taxon>
        <taxon>Theropoda</taxon>
        <taxon>Coelurosauria</taxon>
        <taxon>Aves</taxon>
        <taxon>Neognathae</taxon>
        <taxon>Neoaves</taxon>
        <taxon>Telluraves</taxon>
        <taxon>Australaves</taxon>
        <taxon>Passeriformes</taxon>
        <taxon>Menuridae</taxon>
        <taxon>Atrichornis</taxon>
    </lineage>
</organism>
<evidence type="ECO:0000256" key="6">
    <source>
        <dbReference type="ARBA" id="ARBA00023136"/>
    </source>
</evidence>
<feature type="domain" description="G-protein coupled receptors family 3 profile" evidence="13">
    <location>
        <begin position="63"/>
        <end position="317"/>
    </location>
</feature>
<evidence type="ECO:0000256" key="1">
    <source>
        <dbReference type="ARBA" id="ARBA00004141"/>
    </source>
</evidence>
<evidence type="ECO:0000313" key="14">
    <source>
        <dbReference type="EMBL" id="NXY23016.1"/>
    </source>
</evidence>
<dbReference type="EMBL" id="WBMZ01012633">
    <property type="protein sequence ID" value="NXY23016.1"/>
    <property type="molecule type" value="Genomic_DNA"/>
</dbReference>
<evidence type="ECO:0000256" key="3">
    <source>
        <dbReference type="ARBA" id="ARBA00022692"/>
    </source>
</evidence>
<evidence type="ECO:0000256" key="2">
    <source>
        <dbReference type="ARBA" id="ARBA00008991"/>
    </source>
</evidence>
<evidence type="ECO:0000256" key="10">
    <source>
        <dbReference type="SAM" id="Coils"/>
    </source>
</evidence>
<feature type="compositionally biased region" description="Basic and acidic residues" evidence="11">
    <location>
        <begin position="753"/>
        <end position="762"/>
    </location>
</feature>
<feature type="transmembrane region" description="Helical" evidence="12">
    <location>
        <begin position="168"/>
        <end position="190"/>
    </location>
</feature>
<gene>
    <name evidence="14" type="primary">Gpr156</name>
    <name evidence="14" type="ORF">ATRCLA_R03812</name>
</gene>
<dbReference type="GO" id="GO:0004965">
    <property type="term" value="F:G protein-coupled GABA receptor activity"/>
    <property type="evidence" value="ECO:0007669"/>
    <property type="project" value="InterPro"/>
</dbReference>
<keyword evidence="10" id="KW-0175">Coiled coil</keyword>
<keyword evidence="6 12" id="KW-0472">Membrane</keyword>
<evidence type="ECO:0000256" key="7">
    <source>
        <dbReference type="ARBA" id="ARBA00023170"/>
    </source>
</evidence>
<evidence type="ECO:0000256" key="11">
    <source>
        <dbReference type="SAM" id="MobiDB-lite"/>
    </source>
</evidence>
<dbReference type="AlphaFoldDB" id="A0A852P744"/>
<dbReference type="OrthoDB" id="411630at2759"/>
<dbReference type="GO" id="GO:0007214">
    <property type="term" value="P:gamma-aminobutyric acid signaling pathway"/>
    <property type="evidence" value="ECO:0007669"/>
    <property type="project" value="TreeGrafter"/>
</dbReference>
<dbReference type="Pfam" id="PF00003">
    <property type="entry name" value="7tm_3"/>
    <property type="match status" value="1"/>
</dbReference>
<feature type="coiled-coil region" evidence="10">
    <location>
        <begin position="360"/>
        <end position="394"/>
    </location>
</feature>
<comment type="similarity">
    <text evidence="2">Belongs to the G-protein coupled receptor 3 family. GABA-B receptor subfamily.</text>
</comment>
<feature type="transmembrane region" description="Helical" evidence="12">
    <location>
        <begin position="125"/>
        <end position="148"/>
    </location>
</feature>
<name>A0A852P744_9PASS</name>
<dbReference type="PANTHER" id="PTHR10519">
    <property type="entry name" value="GABA-B RECEPTOR"/>
    <property type="match status" value="1"/>
</dbReference>
<dbReference type="CDD" id="cd15292">
    <property type="entry name" value="7tmC_GPR156"/>
    <property type="match status" value="1"/>
</dbReference>
<evidence type="ECO:0000256" key="5">
    <source>
        <dbReference type="ARBA" id="ARBA00023040"/>
    </source>
</evidence>
<dbReference type="InterPro" id="IPR002455">
    <property type="entry name" value="GPCR3_GABA-B"/>
</dbReference>
<evidence type="ECO:0000256" key="12">
    <source>
        <dbReference type="SAM" id="Phobius"/>
    </source>
</evidence>
<comment type="subcellular location">
    <subcellularLocation>
        <location evidence="1">Membrane</location>
        <topology evidence="1">Multi-pass membrane protein</topology>
    </subcellularLocation>
</comment>
<dbReference type="PROSITE" id="PS50259">
    <property type="entry name" value="G_PROTEIN_RECEP_F3_4"/>
    <property type="match status" value="1"/>
</dbReference>
<evidence type="ECO:0000256" key="8">
    <source>
        <dbReference type="ARBA" id="ARBA00023180"/>
    </source>
</evidence>
<feature type="compositionally biased region" description="Basic and acidic residues" evidence="11">
    <location>
        <begin position="736"/>
        <end position="745"/>
    </location>
</feature>
<evidence type="ECO:0000313" key="15">
    <source>
        <dbReference type="Proteomes" id="UP000658642"/>
    </source>
</evidence>
<keyword evidence="5" id="KW-0297">G-protein coupled receptor</keyword>
<sequence>MEPGFNCSELCDGSSAFGSQEQQQRALQELCTVTVTSFDRSVKSSPSFSAGLLGVVWTFLTGGVLLALFFLIFTIRFRKNRIVKMSSPNLNIVTLLGSGLTYTSAYLFGIQEQSLPSGDSVEKLIQVRLCLLCVGTSLVFGPVLGKSWRLYKVFTQRVPDKRVIIKDLQLLAMVAALVLADTVLLLTWVFSDPVQCFRSLSVSLRATEKGMTCSVSRVQSCASLYSDLWLVLILGFKSILLLYGTYLAGLTDNVSSSPVNQSLTLIVGVNLVFLAAGTICLVHRFFRTWHNLLFGFTSGGIFVCTTTINCFIFVPQLKQWKAFEEESQTMSHMAKYFTSPSRSCRSVYSEEQLYQLIGEKNSMKRLLTEKNAVIESLQEQVSSAKEKLMRLMSAESSCDPRALPAAPCTSSSAQHGDAPGDCCPPDPDRDGWQPPCLLGTPPLGSNAQVLQKHVSQEPVCSQVLLFNPGDCTEHGLKDVQECGTPAVQGQPPEQLLGQDNSAGVAWESSPKVSYVNSEKLWEILQELSLDGKNYSPALSTGAPLGSRGTPGEQGETWRGQEGYPGIHTPLSPHLVRHHRRIPLPPASTRFPGHVSPRASHRAKEVGGWGRGESSHTSPGTEGEMAGRGLLHHQAPSPPGIPGQVCLQPEGWPGWPESQGASSCVPQEQRQWQGTPRGPAEPSLRSLYYYPDSDSSSSSSEEMFHGCHRPCCEVCFQSPRGSLDSSSTDTDTEPSDCEDHQTEHHSATQPVVNFKDDLKPTFV</sequence>
<keyword evidence="3 12" id="KW-0812">Transmembrane</keyword>
<keyword evidence="15" id="KW-1185">Reference proteome</keyword>
<reference evidence="14" key="1">
    <citation type="submission" date="2020-02" db="EMBL/GenBank/DDBJ databases">
        <title>Bird 10,000 Genomes (B10K) Project - Family phase.</title>
        <authorList>
            <person name="Zhang G."/>
        </authorList>
    </citation>
    <scope>NUCLEOTIDE SEQUENCE</scope>
    <source>
        <strain evidence="14">B10K-DU-029-61</strain>
        <tissue evidence="14">Blood</tissue>
    </source>
</reference>
<feature type="non-terminal residue" evidence="14">
    <location>
        <position position="1"/>
    </location>
</feature>
<keyword evidence="8" id="KW-0325">Glycoprotein</keyword>
<dbReference type="InterPro" id="IPR017978">
    <property type="entry name" value="GPCR_3_C"/>
</dbReference>
<dbReference type="Proteomes" id="UP000658642">
    <property type="component" value="Unassembled WGS sequence"/>
</dbReference>
<dbReference type="GO" id="GO:0038039">
    <property type="term" value="C:G protein-coupled receptor heterodimeric complex"/>
    <property type="evidence" value="ECO:0007669"/>
    <property type="project" value="TreeGrafter"/>
</dbReference>
<accession>A0A852P744</accession>
<comment type="caution">
    <text evidence="14">The sequence shown here is derived from an EMBL/GenBank/DDBJ whole genome shotgun (WGS) entry which is preliminary data.</text>
</comment>
<dbReference type="InterPro" id="IPR041946">
    <property type="entry name" value="GPR156_7TM"/>
</dbReference>
<feature type="transmembrane region" description="Helical" evidence="12">
    <location>
        <begin position="292"/>
        <end position="314"/>
    </location>
</feature>
<keyword evidence="9" id="KW-0807">Transducer</keyword>
<protein>
    <submittedName>
        <fullName evidence="14">GP156 protein</fullName>
    </submittedName>
</protein>
<feature type="region of interest" description="Disordered" evidence="11">
    <location>
        <begin position="405"/>
        <end position="427"/>
    </location>
</feature>
<feature type="region of interest" description="Disordered" evidence="11">
    <location>
        <begin position="719"/>
        <end position="762"/>
    </location>
</feature>
<dbReference type="PANTHER" id="PTHR10519:SF20">
    <property type="entry name" value="G-PROTEIN COUPLED RECEPTOR 156-RELATED"/>
    <property type="match status" value="1"/>
</dbReference>
<feature type="transmembrane region" description="Helical" evidence="12">
    <location>
        <begin position="89"/>
        <end position="110"/>
    </location>
</feature>
<keyword evidence="7" id="KW-0675">Receptor</keyword>
<keyword evidence="4 12" id="KW-1133">Transmembrane helix</keyword>
<evidence type="ECO:0000259" key="13">
    <source>
        <dbReference type="PROSITE" id="PS50259"/>
    </source>
</evidence>
<feature type="transmembrane region" description="Helical" evidence="12">
    <location>
        <begin position="55"/>
        <end position="77"/>
    </location>
</feature>
<feature type="compositionally biased region" description="Polar residues" evidence="11">
    <location>
        <begin position="658"/>
        <end position="673"/>
    </location>
</feature>
<proteinExistence type="inferred from homology"/>
<feature type="transmembrane region" description="Helical" evidence="12">
    <location>
        <begin position="228"/>
        <end position="251"/>
    </location>
</feature>
<evidence type="ECO:0000256" key="9">
    <source>
        <dbReference type="ARBA" id="ARBA00023224"/>
    </source>
</evidence>
<feature type="non-terminal residue" evidence="14">
    <location>
        <position position="762"/>
    </location>
</feature>